<keyword evidence="1" id="KW-0472">Membrane</keyword>
<proteinExistence type="predicted"/>
<sequence length="67" mass="8046">MSSSKRFLFRDEESIISYVNNDGKILLIAYDLISYLFLMHRGRICNFFLHLLCYFSLRIFIPSFSRI</sequence>
<accession>A0A915B4I4</accession>
<keyword evidence="1" id="KW-1133">Transmembrane helix</keyword>
<evidence type="ECO:0000313" key="2">
    <source>
        <dbReference type="Proteomes" id="UP000887569"/>
    </source>
</evidence>
<dbReference type="AlphaFoldDB" id="A0A915B4I4"/>
<dbReference type="Proteomes" id="UP000887569">
    <property type="component" value="Unplaced"/>
</dbReference>
<evidence type="ECO:0000256" key="1">
    <source>
        <dbReference type="SAM" id="Phobius"/>
    </source>
</evidence>
<feature type="transmembrane region" description="Helical" evidence="1">
    <location>
        <begin position="44"/>
        <end position="61"/>
    </location>
</feature>
<protein>
    <submittedName>
        <fullName evidence="3">Polynucleotide adenylyltransferase</fullName>
    </submittedName>
</protein>
<keyword evidence="2" id="KW-1185">Reference proteome</keyword>
<evidence type="ECO:0000313" key="3">
    <source>
        <dbReference type="WBParaSite" id="PgR023_g111_t02"/>
    </source>
</evidence>
<reference evidence="3" key="1">
    <citation type="submission" date="2022-11" db="UniProtKB">
        <authorList>
            <consortium name="WormBaseParasite"/>
        </authorList>
    </citation>
    <scope>IDENTIFICATION</scope>
</reference>
<organism evidence="2 3">
    <name type="scientific">Parascaris univalens</name>
    <name type="common">Nematode worm</name>
    <dbReference type="NCBI Taxonomy" id="6257"/>
    <lineage>
        <taxon>Eukaryota</taxon>
        <taxon>Metazoa</taxon>
        <taxon>Ecdysozoa</taxon>
        <taxon>Nematoda</taxon>
        <taxon>Chromadorea</taxon>
        <taxon>Rhabditida</taxon>
        <taxon>Spirurina</taxon>
        <taxon>Ascaridomorpha</taxon>
        <taxon>Ascaridoidea</taxon>
        <taxon>Ascarididae</taxon>
        <taxon>Parascaris</taxon>
    </lineage>
</organism>
<name>A0A915B4I4_PARUN</name>
<dbReference type="WBParaSite" id="PgR023_g111_t02">
    <property type="protein sequence ID" value="PgR023_g111_t02"/>
    <property type="gene ID" value="PgR023_g111"/>
</dbReference>
<keyword evidence="1" id="KW-0812">Transmembrane</keyword>